<gene>
    <name evidence="2" type="ORF">IPOD504_LOCUS816</name>
</gene>
<accession>A0ABN8HRJ2</accession>
<feature type="compositionally biased region" description="Basic residues" evidence="1">
    <location>
        <begin position="74"/>
        <end position="84"/>
    </location>
</feature>
<feature type="non-terminal residue" evidence="2">
    <location>
        <position position="116"/>
    </location>
</feature>
<sequence>MAESSSGKPRVQLQPLRRAVFSPSFGYAVYRARLGCGGGAPWSGPTRSLVPNVPARAQSSDVGPVHIGPCQSAARRRHVSRRPTARHIARPVPVARASRTLSKQTVGCSNTIDENV</sequence>
<feature type="region of interest" description="Disordered" evidence="1">
    <location>
        <begin position="56"/>
        <end position="84"/>
    </location>
</feature>
<evidence type="ECO:0000256" key="1">
    <source>
        <dbReference type="SAM" id="MobiDB-lite"/>
    </source>
</evidence>
<protein>
    <submittedName>
        <fullName evidence="2">Uncharacterized protein</fullName>
    </submittedName>
</protein>
<reference evidence="2" key="1">
    <citation type="submission" date="2022-03" db="EMBL/GenBank/DDBJ databases">
        <authorList>
            <person name="Martin H S."/>
        </authorList>
    </citation>
    <scope>NUCLEOTIDE SEQUENCE</scope>
</reference>
<name>A0ABN8HRJ2_9NEOP</name>
<dbReference type="EMBL" id="OW152813">
    <property type="protein sequence ID" value="CAH2036036.1"/>
    <property type="molecule type" value="Genomic_DNA"/>
</dbReference>
<dbReference type="Proteomes" id="UP000837857">
    <property type="component" value="Chromosome 1"/>
</dbReference>
<keyword evidence="3" id="KW-1185">Reference proteome</keyword>
<evidence type="ECO:0000313" key="3">
    <source>
        <dbReference type="Proteomes" id="UP000837857"/>
    </source>
</evidence>
<organism evidence="2 3">
    <name type="scientific">Iphiclides podalirius</name>
    <name type="common">scarce swallowtail</name>
    <dbReference type="NCBI Taxonomy" id="110791"/>
    <lineage>
        <taxon>Eukaryota</taxon>
        <taxon>Metazoa</taxon>
        <taxon>Ecdysozoa</taxon>
        <taxon>Arthropoda</taxon>
        <taxon>Hexapoda</taxon>
        <taxon>Insecta</taxon>
        <taxon>Pterygota</taxon>
        <taxon>Neoptera</taxon>
        <taxon>Endopterygota</taxon>
        <taxon>Lepidoptera</taxon>
        <taxon>Glossata</taxon>
        <taxon>Ditrysia</taxon>
        <taxon>Papilionoidea</taxon>
        <taxon>Papilionidae</taxon>
        <taxon>Papilioninae</taxon>
        <taxon>Iphiclides</taxon>
    </lineage>
</organism>
<evidence type="ECO:0000313" key="2">
    <source>
        <dbReference type="EMBL" id="CAH2036036.1"/>
    </source>
</evidence>
<proteinExistence type="predicted"/>